<name>A0ACB9XE85_CHAAC</name>
<proteinExistence type="predicted"/>
<dbReference type="Proteomes" id="UP001057452">
    <property type="component" value="Chromosome 6"/>
</dbReference>
<comment type="caution">
    <text evidence="1">The sequence shown here is derived from an EMBL/GenBank/DDBJ whole genome shotgun (WGS) entry which is preliminary data.</text>
</comment>
<keyword evidence="2" id="KW-1185">Reference proteome</keyword>
<evidence type="ECO:0000313" key="1">
    <source>
        <dbReference type="EMBL" id="KAI4825334.1"/>
    </source>
</evidence>
<organism evidence="1 2">
    <name type="scientific">Chaenocephalus aceratus</name>
    <name type="common">Blackfin icefish</name>
    <name type="synonym">Chaenichthys aceratus</name>
    <dbReference type="NCBI Taxonomy" id="36190"/>
    <lineage>
        <taxon>Eukaryota</taxon>
        <taxon>Metazoa</taxon>
        <taxon>Chordata</taxon>
        <taxon>Craniata</taxon>
        <taxon>Vertebrata</taxon>
        <taxon>Euteleostomi</taxon>
        <taxon>Actinopterygii</taxon>
        <taxon>Neopterygii</taxon>
        <taxon>Teleostei</taxon>
        <taxon>Neoteleostei</taxon>
        <taxon>Acanthomorphata</taxon>
        <taxon>Eupercaria</taxon>
        <taxon>Perciformes</taxon>
        <taxon>Notothenioidei</taxon>
        <taxon>Channichthyidae</taxon>
        <taxon>Chaenocephalus</taxon>
    </lineage>
</organism>
<protein>
    <submittedName>
        <fullName evidence="1">Uncharacterized protein</fullName>
    </submittedName>
</protein>
<dbReference type="EMBL" id="CM043790">
    <property type="protein sequence ID" value="KAI4825334.1"/>
    <property type="molecule type" value="Genomic_DNA"/>
</dbReference>
<gene>
    <name evidence="1" type="ORF">KUCAC02_021020</name>
</gene>
<accession>A0ACB9XE85</accession>
<evidence type="ECO:0000313" key="2">
    <source>
        <dbReference type="Proteomes" id="UP001057452"/>
    </source>
</evidence>
<sequence length="293" mass="32945">MNGNYLIVIVSICIIFPLALMKHLGYLGYTSGFSISCMVFFLSAVIYKKFNIACPLEVLPGGHMHCQILHHQSRDGVYHPHPGICFVCHPEVLPIYTELSNPTKRRMQNIGNVSILGMFTMYFFTAIFGYLTFFGNTEAELLHTYHKVDPLDTLILCVRLAVLVAVTLTVPVVLFPIRRALLQLLFPGRPFNWIRHITIALCLLCVVNLLVILVPNIRDIFGISGATTAPCLIFILPGLFYIRIIPTDHEPMNSRPKIQAACFTALGFIFMTMSLTFIVLDWMSGEKRNLGGH</sequence>
<reference evidence="1" key="1">
    <citation type="submission" date="2022-05" db="EMBL/GenBank/DDBJ databases">
        <title>Chromosome-level genome of Chaenocephalus aceratus.</title>
        <authorList>
            <person name="Park H."/>
        </authorList>
    </citation>
    <scope>NUCLEOTIDE SEQUENCE</scope>
    <source>
        <strain evidence="1">KU_202001</strain>
    </source>
</reference>